<dbReference type="InterPro" id="IPR016156">
    <property type="entry name" value="FAD/NAD-linked_Rdtase_dimer_sf"/>
</dbReference>
<dbReference type="AlphaFoldDB" id="A0A930DQF7"/>
<dbReference type="FunFam" id="3.30.390.30:FF:000001">
    <property type="entry name" value="Dihydrolipoyl dehydrogenase"/>
    <property type="match status" value="1"/>
</dbReference>
<sequence>MDKQYDVIVIGAGPGGYVTALKSAKLGFKTAVVEKDKPGGTCLNRGCIPTKAMIHATELFREMQSAAEYGIFAENVRYDYEKILSYRDDVINKLVSGVGQLFKANGVELLEGTGTLEKDGSVTVHSVEGELHCKAKHTILAVGSKPATVPIPGLDSEGVLNSDEIFKLTAVPESLSIIGGGVIGVEFASIFAALGTKVTILEALPSILANMDKDFAQNLKMILKKRGVEVHTGVQVKEIKKEADGVSCIYLDKEQEESVSSQYVLCAVGRVPATEGLFGEGVSLSMERGRVIVDEHFKTSMDGVYAIGDLIPGMQLAHLASAQGICLMEELAGEKRSIDLSVVPSCVYTSPEIASVGITEAIAKDKGIEIEVGKFMMSANGKSLISKEERGFVKILADKETKAVLGVQMMCARATDMIGEFGNAVANGFTVPQLLKAMRAHPTYNEAVGEALEDVFSEAVHAAPKRK</sequence>
<evidence type="ECO:0000256" key="7">
    <source>
        <dbReference type="ARBA" id="ARBA00023027"/>
    </source>
</evidence>
<evidence type="ECO:0000256" key="1">
    <source>
        <dbReference type="ARBA" id="ARBA00007532"/>
    </source>
</evidence>
<dbReference type="GO" id="GO:0004148">
    <property type="term" value="F:dihydrolipoyl dehydrogenase (NADH) activity"/>
    <property type="evidence" value="ECO:0007669"/>
    <property type="project" value="UniProtKB-EC"/>
</dbReference>
<evidence type="ECO:0000256" key="8">
    <source>
        <dbReference type="ARBA" id="ARBA00023157"/>
    </source>
</evidence>
<dbReference type="InterPro" id="IPR036188">
    <property type="entry name" value="FAD/NAD-bd_sf"/>
</dbReference>
<feature type="disulfide bond" description="Redox-active" evidence="13">
    <location>
        <begin position="42"/>
        <end position="47"/>
    </location>
</feature>
<feature type="domain" description="FAD/NAD(P)-binding" evidence="16">
    <location>
        <begin position="5"/>
        <end position="324"/>
    </location>
</feature>
<keyword evidence="6 14" id="KW-0560">Oxidoreductase</keyword>
<dbReference type="EMBL" id="JABZRD010000016">
    <property type="protein sequence ID" value="MBF1283003.1"/>
    <property type="molecule type" value="Genomic_DNA"/>
</dbReference>
<organism evidence="17 18">
    <name type="scientific">Oribacterium parvum</name>
    <dbReference type="NCBI Taxonomy" id="1501329"/>
    <lineage>
        <taxon>Bacteria</taxon>
        <taxon>Bacillati</taxon>
        <taxon>Bacillota</taxon>
        <taxon>Clostridia</taxon>
        <taxon>Lachnospirales</taxon>
        <taxon>Lachnospiraceae</taxon>
        <taxon>Oribacterium</taxon>
    </lineage>
</organism>
<evidence type="ECO:0000256" key="12">
    <source>
        <dbReference type="PIRSR" id="PIRSR000350-3"/>
    </source>
</evidence>
<dbReference type="GO" id="GO:0050660">
    <property type="term" value="F:flavin adenine dinucleotide binding"/>
    <property type="evidence" value="ECO:0007669"/>
    <property type="project" value="InterPro"/>
</dbReference>
<accession>A0A930DQF7</accession>
<proteinExistence type="inferred from homology"/>
<dbReference type="PANTHER" id="PTHR22912">
    <property type="entry name" value="DISULFIDE OXIDOREDUCTASE"/>
    <property type="match status" value="1"/>
</dbReference>
<dbReference type="RefSeq" id="WP_315506016.1">
    <property type="nucleotide sequence ID" value="NZ_CAUSUX010000036.1"/>
</dbReference>
<evidence type="ECO:0000256" key="13">
    <source>
        <dbReference type="PIRSR" id="PIRSR000350-4"/>
    </source>
</evidence>
<dbReference type="Pfam" id="PF07992">
    <property type="entry name" value="Pyr_redox_2"/>
    <property type="match status" value="1"/>
</dbReference>
<keyword evidence="8" id="KW-1015">Disulfide bond</keyword>
<feature type="active site" description="Proton acceptor" evidence="11">
    <location>
        <position position="441"/>
    </location>
</feature>
<comment type="similarity">
    <text evidence="1 14">Belongs to the class-I pyridine nucleotide-disulfide oxidoreductase family.</text>
</comment>
<feature type="binding site" evidence="12">
    <location>
        <position position="114"/>
    </location>
    <ligand>
        <name>FAD</name>
        <dbReference type="ChEBI" id="CHEBI:57692"/>
    </ligand>
</feature>
<comment type="catalytic activity">
    <reaction evidence="10 14">
        <text>N(6)-[(R)-dihydrolipoyl]-L-lysyl-[protein] + NAD(+) = N(6)-[(R)-lipoyl]-L-lysyl-[protein] + NADH + H(+)</text>
        <dbReference type="Rhea" id="RHEA:15045"/>
        <dbReference type="Rhea" id="RHEA-COMP:10474"/>
        <dbReference type="Rhea" id="RHEA-COMP:10475"/>
        <dbReference type="ChEBI" id="CHEBI:15378"/>
        <dbReference type="ChEBI" id="CHEBI:57540"/>
        <dbReference type="ChEBI" id="CHEBI:57945"/>
        <dbReference type="ChEBI" id="CHEBI:83099"/>
        <dbReference type="ChEBI" id="CHEBI:83100"/>
        <dbReference type="EC" id="1.8.1.4"/>
    </reaction>
</comment>
<evidence type="ECO:0000256" key="4">
    <source>
        <dbReference type="ARBA" id="ARBA00022630"/>
    </source>
</evidence>
<dbReference type="PROSITE" id="PS00076">
    <property type="entry name" value="PYRIDINE_REDOX_1"/>
    <property type="match status" value="1"/>
</dbReference>
<dbReference type="Proteomes" id="UP000709351">
    <property type="component" value="Unassembled WGS sequence"/>
</dbReference>
<keyword evidence="9 14" id="KW-0676">Redox-active center</keyword>
<comment type="caution">
    <text evidence="17">The sequence shown here is derived from an EMBL/GenBank/DDBJ whole genome shotgun (WGS) entry which is preliminary data.</text>
</comment>
<feature type="domain" description="Pyridine nucleotide-disulphide oxidoreductase dimerisation" evidence="15">
    <location>
        <begin position="343"/>
        <end position="451"/>
    </location>
</feature>
<evidence type="ECO:0000313" key="18">
    <source>
        <dbReference type="Proteomes" id="UP000709351"/>
    </source>
</evidence>
<dbReference type="InterPro" id="IPR001100">
    <property type="entry name" value="Pyr_nuc-diS_OxRdtase"/>
</dbReference>
<evidence type="ECO:0000313" key="17">
    <source>
        <dbReference type="EMBL" id="MBF1283003.1"/>
    </source>
</evidence>
<evidence type="ECO:0000259" key="15">
    <source>
        <dbReference type="Pfam" id="PF02852"/>
    </source>
</evidence>
<evidence type="ECO:0000256" key="6">
    <source>
        <dbReference type="ARBA" id="ARBA00023002"/>
    </source>
</evidence>
<dbReference type="Gene3D" id="3.50.50.60">
    <property type="entry name" value="FAD/NAD(P)-binding domain"/>
    <property type="match status" value="2"/>
</dbReference>
<dbReference type="InterPro" id="IPR050151">
    <property type="entry name" value="Class-I_Pyr_Nuc-Dis_Oxidored"/>
</dbReference>
<dbReference type="Gene3D" id="3.30.390.30">
    <property type="match status" value="1"/>
</dbReference>
<evidence type="ECO:0000256" key="11">
    <source>
        <dbReference type="PIRSR" id="PIRSR000350-2"/>
    </source>
</evidence>
<evidence type="ECO:0000256" key="2">
    <source>
        <dbReference type="ARBA" id="ARBA00012608"/>
    </source>
</evidence>
<feature type="binding site" evidence="12">
    <location>
        <begin position="179"/>
        <end position="186"/>
    </location>
    <ligand>
        <name>NAD(+)</name>
        <dbReference type="ChEBI" id="CHEBI:57540"/>
    </ligand>
</feature>
<evidence type="ECO:0000256" key="9">
    <source>
        <dbReference type="ARBA" id="ARBA00023284"/>
    </source>
</evidence>
<comment type="cofactor">
    <cofactor evidence="12 14">
        <name>FAD</name>
        <dbReference type="ChEBI" id="CHEBI:57692"/>
    </cofactor>
    <text evidence="12 14">Binds 1 FAD per subunit.</text>
</comment>
<dbReference type="SUPFAM" id="SSF51905">
    <property type="entry name" value="FAD/NAD(P)-binding domain"/>
    <property type="match status" value="1"/>
</dbReference>
<reference evidence="17" key="1">
    <citation type="submission" date="2020-04" db="EMBL/GenBank/DDBJ databases">
        <title>Deep metagenomics examines the oral microbiome during advanced dental caries in children, revealing novel taxa and co-occurrences with host molecules.</title>
        <authorList>
            <person name="Baker J.L."/>
            <person name="Morton J.T."/>
            <person name="Dinis M."/>
            <person name="Alvarez R."/>
            <person name="Tran N.C."/>
            <person name="Knight R."/>
            <person name="Edlund A."/>
        </authorList>
    </citation>
    <scope>NUCLEOTIDE SEQUENCE</scope>
    <source>
        <strain evidence="17">JCVI_24_bin.2</strain>
    </source>
</reference>
<keyword evidence="12" id="KW-0547">Nucleotide-binding</keyword>
<dbReference type="SUPFAM" id="SSF55424">
    <property type="entry name" value="FAD/NAD-linked reductases, dimerisation (C-terminal) domain"/>
    <property type="match status" value="1"/>
</dbReference>
<keyword evidence="5 12" id="KW-0274">FAD</keyword>
<comment type="miscellaneous">
    <text evidence="14">The active site is a redox-active disulfide bond.</text>
</comment>
<evidence type="ECO:0000256" key="10">
    <source>
        <dbReference type="ARBA" id="ARBA00049187"/>
    </source>
</evidence>
<dbReference type="GO" id="GO:0006103">
    <property type="term" value="P:2-oxoglutarate metabolic process"/>
    <property type="evidence" value="ECO:0007669"/>
    <property type="project" value="TreeGrafter"/>
</dbReference>
<keyword evidence="4 14" id="KW-0285">Flavoprotein</keyword>
<dbReference type="InterPro" id="IPR012999">
    <property type="entry name" value="Pyr_OxRdtase_I_AS"/>
</dbReference>
<feature type="binding site" evidence="12">
    <location>
        <position position="269"/>
    </location>
    <ligand>
        <name>NAD(+)</name>
        <dbReference type="ChEBI" id="CHEBI:57540"/>
    </ligand>
</feature>
<dbReference type="InterPro" id="IPR006258">
    <property type="entry name" value="Lipoamide_DH"/>
</dbReference>
<dbReference type="PANTHER" id="PTHR22912:SF151">
    <property type="entry name" value="DIHYDROLIPOYL DEHYDROGENASE, MITOCHONDRIAL"/>
    <property type="match status" value="1"/>
</dbReference>
<evidence type="ECO:0000256" key="5">
    <source>
        <dbReference type="ARBA" id="ARBA00022827"/>
    </source>
</evidence>
<keyword evidence="7 12" id="KW-0520">NAD</keyword>
<evidence type="ECO:0000256" key="3">
    <source>
        <dbReference type="ARBA" id="ARBA00016961"/>
    </source>
</evidence>
<dbReference type="GO" id="GO:0005737">
    <property type="term" value="C:cytoplasm"/>
    <property type="evidence" value="ECO:0007669"/>
    <property type="project" value="UniProtKB-ARBA"/>
</dbReference>
<dbReference type="InterPro" id="IPR023753">
    <property type="entry name" value="FAD/NAD-binding_dom"/>
</dbReference>
<evidence type="ECO:0000256" key="14">
    <source>
        <dbReference type="RuleBase" id="RU003692"/>
    </source>
</evidence>
<feature type="binding site" evidence="12">
    <location>
        <position position="309"/>
    </location>
    <ligand>
        <name>FAD</name>
        <dbReference type="ChEBI" id="CHEBI:57692"/>
    </ligand>
</feature>
<evidence type="ECO:0000259" key="16">
    <source>
        <dbReference type="Pfam" id="PF07992"/>
    </source>
</evidence>
<dbReference type="PRINTS" id="PR00368">
    <property type="entry name" value="FADPNR"/>
</dbReference>
<gene>
    <name evidence="17" type="primary">lpdA</name>
    <name evidence="17" type="ORF">HXM93_00505</name>
</gene>
<feature type="binding site" evidence="12">
    <location>
        <position position="51"/>
    </location>
    <ligand>
        <name>FAD</name>
        <dbReference type="ChEBI" id="CHEBI:57692"/>
    </ligand>
</feature>
<dbReference type="InterPro" id="IPR004099">
    <property type="entry name" value="Pyr_nucl-diS_OxRdtase_dimer"/>
</dbReference>
<feature type="binding site" evidence="12">
    <location>
        <position position="202"/>
    </location>
    <ligand>
        <name>NAD(+)</name>
        <dbReference type="ChEBI" id="CHEBI:57540"/>
    </ligand>
</feature>
<dbReference type="PIRSF" id="PIRSF000350">
    <property type="entry name" value="Mercury_reductase_MerA"/>
    <property type="match status" value="1"/>
</dbReference>
<protein>
    <recommendedName>
        <fullName evidence="3 14">Dihydrolipoyl dehydrogenase</fullName>
        <ecNumber evidence="2 14">1.8.1.4</ecNumber>
    </recommendedName>
</protein>
<dbReference type="PRINTS" id="PR00411">
    <property type="entry name" value="PNDRDTASEI"/>
</dbReference>
<dbReference type="Pfam" id="PF02852">
    <property type="entry name" value="Pyr_redox_dim"/>
    <property type="match status" value="1"/>
</dbReference>
<dbReference type="EC" id="1.8.1.4" evidence="2 14"/>
<name>A0A930DQF7_9FIRM</name>
<dbReference type="NCBIfam" id="TIGR01350">
    <property type="entry name" value="lipoamide_DH"/>
    <property type="match status" value="1"/>
</dbReference>